<evidence type="ECO:0000313" key="1">
    <source>
        <dbReference type="EMBL" id="KAJ3008758.1"/>
    </source>
</evidence>
<proteinExistence type="predicted"/>
<accession>A0ACC1Q344</accession>
<dbReference type="Proteomes" id="UP001144978">
    <property type="component" value="Unassembled WGS sequence"/>
</dbReference>
<organism evidence="1 2">
    <name type="scientific">Trametes sanguinea</name>
    <dbReference type="NCBI Taxonomy" id="158606"/>
    <lineage>
        <taxon>Eukaryota</taxon>
        <taxon>Fungi</taxon>
        <taxon>Dikarya</taxon>
        <taxon>Basidiomycota</taxon>
        <taxon>Agaricomycotina</taxon>
        <taxon>Agaricomycetes</taxon>
        <taxon>Polyporales</taxon>
        <taxon>Polyporaceae</taxon>
        <taxon>Trametes</taxon>
    </lineage>
</organism>
<reference evidence="1" key="1">
    <citation type="submission" date="2022-08" db="EMBL/GenBank/DDBJ databases">
        <title>Genome Sequence of Pycnoporus sanguineus.</title>
        <authorList>
            <person name="Buettner E."/>
        </authorList>
    </citation>
    <scope>NUCLEOTIDE SEQUENCE</scope>
    <source>
        <strain evidence="1">CG-C14</strain>
    </source>
</reference>
<protein>
    <submittedName>
        <fullName evidence="1">Uncharacterized protein</fullName>
    </submittedName>
</protein>
<keyword evidence="2" id="KW-1185">Reference proteome</keyword>
<name>A0ACC1Q344_9APHY</name>
<gene>
    <name evidence="1" type="ORF">NUW54_g3036</name>
</gene>
<evidence type="ECO:0000313" key="2">
    <source>
        <dbReference type="Proteomes" id="UP001144978"/>
    </source>
</evidence>
<dbReference type="EMBL" id="JANSHE010000612">
    <property type="protein sequence ID" value="KAJ3008758.1"/>
    <property type="molecule type" value="Genomic_DNA"/>
</dbReference>
<sequence length="551" mass="59457">MVYSAASMDRRNEEGSDKEETVKAREQSPAGSGSPVRGLLGLSGVHPPRQWPTERVFDPPEGLRLSTNTVISPATPLRVPFVTPMYDWWNQAFQYSPQHSFHPQWLSSPAYSQPTPAHVVPSGSTAYSLYDEVGVARSYTSGQTYPWPVTNEYLRQPWDHVAREEVQLTPTPVSDRAANHWPVTTTQLEGCSGLRGGRSDISSSESPGKGVRKTPTRQPSQSAARSGTALGTPTRPRMSQQKRSRSTSPPAASHGVALPESTARRKKARYTRATGGVDGSTWSSSMIGNAVGEPLVVAEPLLTPAPPERAVSEGQAQLVDALANDAQSMDTAIDDEAVHVNVSLDSSVPVMDTSMESSDHPVHINQSPAPVEDRPDLESTNPVEMPEPQDNATDSRMMRNLQDDAAANLLPGSPEVVRERSLSYFSMDCGSDPEPVEELLFASQERSSSPEGSALTVVGGNSVHDFPRPAITVSEPHMQSDVVAIPEELGERDHVNDTLGGIYAAASHNEAHDSHDIRIPAVTDASPPDAPAALILEEACDDPVRPWILFD</sequence>
<comment type="caution">
    <text evidence="1">The sequence shown here is derived from an EMBL/GenBank/DDBJ whole genome shotgun (WGS) entry which is preliminary data.</text>
</comment>